<dbReference type="GO" id="GO:0006885">
    <property type="term" value="P:regulation of pH"/>
    <property type="evidence" value="ECO:0007669"/>
    <property type="project" value="TreeGrafter"/>
</dbReference>
<dbReference type="Gramene" id="ONK78298">
    <property type="protein sequence ID" value="ONK78298"/>
    <property type="gene ID" value="A4U43_C02F16840"/>
</dbReference>
<keyword evidence="5" id="KW-0812">Transmembrane</keyword>
<feature type="transmembrane region" description="Helical" evidence="5">
    <location>
        <begin position="187"/>
        <end position="205"/>
    </location>
</feature>
<keyword evidence="5" id="KW-1133">Transmembrane helix</keyword>
<evidence type="ECO:0000256" key="4">
    <source>
        <dbReference type="ARBA" id="ARBA00023065"/>
    </source>
</evidence>
<dbReference type="AlphaFoldDB" id="A0A5P1FJ13"/>
<reference evidence="8" key="1">
    <citation type="journal article" date="2017" name="Nat. Commun.">
        <title>The asparagus genome sheds light on the origin and evolution of a young Y chromosome.</title>
        <authorList>
            <person name="Harkess A."/>
            <person name="Zhou J."/>
            <person name="Xu C."/>
            <person name="Bowers J.E."/>
            <person name="Van der Hulst R."/>
            <person name="Ayyampalayam S."/>
            <person name="Mercati F."/>
            <person name="Riccardi P."/>
            <person name="McKain M.R."/>
            <person name="Kakrana A."/>
            <person name="Tang H."/>
            <person name="Ray J."/>
            <person name="Groenendijk J."/>
            <person name="Arikit S."/>
            <person name="Mathioni S.M."/>
            <person name="Nakano M."/>
            <person name="Shan H."/>
            <person name="Telgmann-Rauber A."/>
            <person name="Kanno A."/>
            <person name="Yue Z."/>
            <person name="Chen H."/>
            <person name="Li W."/>
            <person name="Chen Y."/>
            <person name="Xu X."/>
            <person name="Zhang Y."/>
            <person name="Luo S."/>
            <person name="Chen H."/>
            <person name="Gao J."/>
            <person name="Mao Z."/>
            <person name="Pires J.C."/>
            <person name="Luo M."/>
            <person name="Kudrna D."/>
            <person name="Wing R.A."/>
            <person name="Meyers B.C."/>
            <person name="Yi K."/>
            <person name="Kong H."/>
            <person name="Lavrijsen P."/>
            <person name="Sunseri F."/>
            <person name="Falavigna A."/>
            <person name="Ye Y."/>
            <person name="Leebens-Mack J.H."/>
            <person name="Chen G."/>
        </authorList>
    </citation>
    <scope>NUCLEOTIDE SEQUENCE [LARGE SCALE GENOMIC DNA]</scope>
    <source>
        <strain evidence="8">cv. DH0086</strain>
    </source>
</reference>
<feature type="transmembrane region" description="Helical" evidence="5">
    <location>
        <begin position="12"/>
        <end position="35"/>
    </location>
</feature>
<dbReference type="GO" id="GO:0098662">
    <property type="term" value="P:inorganic cation transmembrane transport"/>
    <property type="evidence" value="ECO:0007669"/>
    <property type="project" value="TreeGrafter"/>
</dbReference>
<dbReference type="PANTHER" id="PTHR32468">
    <property type="entry name" value="CATION/H + ANTIPORTER"/>
    <property type="match status" value="1"/>
</dbReference>
<evidence type="ECO:0000313" key="8">
    <source>
        <dbReference type="Proteomes" id="UP000243459"/>
    </source>
</evidence>
<evidence type="ECO:0000313" key="7">
    <source>
        <dbReference type="EMBL" id="ONK78298.1"/>
    </source>
</evidence>
<evidence type="ECO:0000256" key="2">
    <source>
        <dbReference type="ARBA" id="ARBA00022538"/>
    </source>
</evidence>
<dbReference type="InterPro" id="IPR057291">
    <property type="entry name" value="CHX17_2nd"/>
</dbReference>
<dbReference type="GO" id="GO:0012505">
    <property type="term" value="C:endomembrane system"/>
    <property type="evidence" value="ECO:0007669"/>
    <property type="project" value="TreeGrafter"/>
</dbReference>
<dbReference type="InterPro" id="IPR050794">
    <property type="entry name" value="CPA2_transporter"/>
</dbReference>
<keyword evidence="3" id="KW-0630">Potassium</keyword>
<protein>
    <recommendedName>
        <fullName evidence="6">Cation/H(+) antiporter central domain-containing protein</fullName>
    </recommendedName>
</protein>
<dbReference type="GO" id="GO:0006813">
    <property type="term" value="P:potassium ion transport"/>
    <property type="evidence" value="ECO:0007669"/>
    <property type="project" value="UniProtKB-KW"/>
</dbReference>
<accession>A0A5P1FJ13</accession>
<feature type="domain" description="Cation/H(+) antiporter central" evidence="6">
    <location>
        <begin position="88"/>
        <end position="189"/>
    </location>
</feature>
<sequence>MYTYTQILNGQSFTILVISSVLLTALVTPLINAVAKSSRRFVAYKRRTVRWPNPDSELRILVCIHHPRDVPSLITLLDVSHPTKRAPIFVYALHLIELTARAATLLVNSAASKDATAASGVSKVQMQAEQVVNAFETYEQHAGGVSVQTLSTFSPYQTMHEDICGIAEDKHVALILLPFHKHQTVDGFMEVCVIYFFFYFGNYILEKEFYNNGKIGGIGN</sequence>
<name>A0A5P1FJ13_ASPOF</name>
<keyword evidence="5" id="KW-0472">Membrane</keyword>
<evidence type="ECO:0000256" key="1">
    <source>
        <dbReference type="ARBA" id="ARBA00022448"/>
    </source>
</evidence>
<keyword evidence="2" id="KW-0633">Potassium transport</keyword>
<dbReference type="PANTHER" id="PTHR32468:SF86">
    <property type="entry name" value="OS11G0123600 PROTEIN"/>
    <property type="match status" value="1"/>
</dbReference>
<organism evidence="7 8">
    <name type="scientific">Asparagus officinalis</name>
    <name type="common">Garden asparagus</name>
    <dbReference type="NCBI Taxonomy" id="4686"/>
    <lineage>
        <taxon>Eukaryota</taxon>
        <taxon>Viridiplantae</taxon>
        <taxon>Streptophyta</taxon>
        <taxon>Embryophyta</taxon>
        <taxon>Tracheophyta</taxon>
        <taxon>Spermatophyta</taxon>
        <taxon>Magnoliopsida</taxon>
        <taxon>Liliopsida</taxon>
        <taxon>Asparagales</taxon>
        <taxon>Asparagaceae</taxon>
        <taxon>Asparagoideae</taxon>
        <taxon>Asparagus</taxon>
    </lineage>
</organism>
<evidence type="ECO:0000259" key="6">
    <source>
        <dbReference type="Pfam" id="PF23256"/>
    </source>
</evidence>
<dbReference type="EMBL" id="CM007382">
    <property type="protein sequence ID" value="ONK78298.1"/>
    <property type="molecule type" value="Genomic_DNA"/>
</dbReference>
<dbReference type="Pfam" id="PF23256">
    <property type="entry name" value="CHX17_2nd"/>
    <property type="match status" value="1"/>
</dbReference>
<evidence type="ECO:0000256" key="3">
    <source>
        <dbReference type="ARBA" id="ARBA00022958"/>
    </source>
</evidence>
<keyword evidence="8" id="KW-1185">Reference proteome</keyword>
<keyword evidence="1" id="KW-0813">Transport</keyword>
<evidence type="ECO:0000256" key="5">
    <source>
        <dbReference type="SAM" id="Phobius"/>
    </source>
</evidence>
<dbReference type="Proteomes" id="UP000243459">
    <property type="component" value="Chromosome 2"/>
</dbReference>
<gene>
    <name evidence="7" type="ORF">A4U43_C02F16840</name>
</gene>
<keyword evidence="4" id="KW-0406">Ion transport</keyword>
<dbReference type="OMA" id="HEDICGI"/>
<proteinExistence type="predicted"/>